<dbReference type="EMBL" id="JACHXU010000020">
    <property type="protein sequence ID" value="MBB3209067.1"/>
    <property type="molecule type" value="Genomic_DNA"/>
</dbReference>
<gene>
    <name evidence="1" type="ORF">FHS27_004903</name>
</gene>
<comment type="caution">
    <text evidence="1">The sequence shown here is derived from an EMBL/GenBank/DDBJ whole genome shotgun (WGS) entry which is preliminary data.</text>
</comment>
<accession>A0A7W5E3B4</accession>
<proteinExistence type="predicted"/>
<organism evidence="1 2">
    <name type="scientific">Aporhodopirellula rubra</name>
    <dbReference type="NCBI Taxonomy" id="980271"/>
    <lineage>
        <taxon>Bacteria</taxon>
        <taxon>Pseudomonadati</taxon>
        <taxon>Planctomycetota</taxon>
        <taxon>Planctomycetia</taxon>
        <taxon>Pirellulales</taxon>
        <taxon>Pirellulaceae</taxon>
        <taxon>Aporhodopirellula</taxon>
    </lineage>
</organism>
<keyword evidence="2" id="KW-1185">Reference proteome</keyword>
<dbReference type="AlphaFoldDB" id="A0A7W5E3B4"/>
<dbReference type="Proteomes" id="UP000536179">
    <property type="component" value="Unassembled WGS sequence"/>
</dbReference>
<evidence type="ECO:0000313" key="1">
    <source>
        <dbReference type="EMBL" id="MBB3209067.1"/>
    </source>
</evidence>
<evidence type="ECO:0000313" key="2">
    <source>
        <dbReference type="Proteomes" id="UP000536179"/>
    </source>
</evidence>
<protein>
    <submittedName>
        <fullName evidence="1">Uncharacterized protein</fullName>
    </submittedName>
</protein>
<name>A0A7W5E3B4_9BACT</name>
<reference evidence="1 2" key="1">
    <citation type="submission" date="2020-08" db="EMBL/GenBank/DDBJ databases">
        <title>Genomic Encyclopedia of Type Strains, Phase III (KMG-III): the genomes of soil and plant-associated and newly described type strains.</title>
        <authorList>
            <person name="Whitman W."/>
        </authorList>
    </citation>
    <scope>NUCLEOTIDE SEQUENCE [LARGE SCALE GENOMIC DNA]</scope>
    <source>
        <strain evidence="1 2">CECT 8075</strain>
    </source>
</reference>
<sequence length="62" mass="6626">MNQQPLFDAGLPVFSAFVGRPIELSSKGDKSRAAQLALLIRNNCPKGDKFGETTCKLLSTSG</sequence>